<proteinExistence type="predicted"/>
<reference evidence="1" key="1">
    <citation type="journal article" date="2021" name="Proc. Natl. Acad. Sci. U.S.A.">
        <title>A Catalog of Tens of Thousands of Viruses from Human Metagenomes Reveals Hidden Associations with Chronic Diseases.</title>
        <authorList>
            <person name="Tisza M.J."/>
            <person name="Buck C.B."/>
        </authorList>
    </citation>
    <scope>NUCLEOTIDE SEQUENCE</scope>
    <source>
        <strain evidence="1">CtE0n6</strain>
    </source>
</reference>
<evidence type="ECO:0000313" key="1">
    <source>
        <dbReference type="EMBL" id="DAE29985.1"/>
    </source>
</evidence>
<organism evidence="1">
    <name type="scientific">virus sp. ctE0n6</name>
    <dbReference type="NCBI Taxonomy" id="2827985"/>
    <lineage>
        <taxon>Viruses</taxon>
    </lineage>
</organism>
<sequence>MFLQVVYAKQLKKMTIYLNFYKITTAQATAKQAKYPNANPVIIKSTSDKFILYSINKF</sequence>
<protein>
    <submittedName>
        <fullName evidence="1">Uncharacterized protein</fullName>
    </submittedName>
</protein>
<accession>A0A8S5RFX9</accession>
<name>A0A8S5RFX9_9VIRU</name>
<dbReference type="EMBL" id="BK059101">
    <property type="protein sequence ID" value="DAE29985.1"/>
    <property type="molecule type" value="Genomic_DNA"/>
</dbReference>